<keyword evidence="3" id="KW-1003">Cell membrane</keyword>
<keyword evidence="7 8" id="KW-0472">Membrane</keyword>
<comment type="subcellular location">
    <subcellularLocation>
        <location evidence="1">Cell membrane</location>
        <topology evidence="1">Multi-pass membrane protein</topology>
    </subcellularLocation>
</comment>
<evidence type="ECO:0000256" key="3">
    <source>
        <dbReference type="ARBA" id="ARBA00022475"/>
    </source>
</evidence>
<proteinExistence type="predicted"/>
<evidence type="ECO:0000256" key="2">
    <source>
        <dbReference type="ARBA" id="ARBA00022448"/>
    </source>
</evidence>
<dbReference type="InterPro" id="IPR050558">
    <property type="entry name" value="PTS_Sugar-Specific_Components"/>
</dbReference>
<feature type="transmembrane region" description="Helical" evidence="8">
    <location>
        <begin position="100"/>
        <end position="120"/>
    </location>
</feature>
<dbReference type="PANTHER" id="PTHR30175:SF1">
    <property type="entry name" value="PTS SYSTEM ARBUTIN-, CELLOBIOSE-, AND SALICIN-SPECIFIC EIIBC COMPONENT-RELATED"/>
    <property type="match status" value="1"/>
</dbReference>
<keyword evidence="4" id="KW-0762">Sugar transport</keyword>
<keyword evidence="6 8" id="KW-1133">Transmembrane helix</keyword>
<evidence type="ECO:0000256" key="1">
    <source>
        <dbReference type="ARBA" id="ARBA00004651"/>
    </source>
</evidence>
<reference evidence="10 11" key="1">
    <citation type="submission" date="2018-06" db="EMBL/GenBank/DDBJ databases">
        <authorList>
            <consortium name="Pathogen Informatics"/>
            <person name="Doyle S."/>
        </authorList>
    </citation>
    <scope>NUCLEOTIDE SEQUENCE [LARGE SCALE GENOMIC DNA]</scope>
    <source>
        <strain evidence="10 11">NCTC5047</strain>
    </source>
</reference>
<evidence type="ECO:0000256" key="8">
    <source>
        <dbReference type="SAM" id="Phobius"/>
    </source>
</evidence>
<evidence type="ECO:0000256" key="5">
    <source>
        <dbReference type="ARBA" id="ARBA00022692"/>
    </source>
</evidence>
<organism evidence="10 11">
    <name type="scientific">Klebsiella pneumoniae</name>
    <dbReference type="NCBI Taxonomy" id="573"/>
    <lineage>
        <taxon>Bacteria</taxon>
        <taxon>Pseudomonadati</taxon>
        <taxon>Pseudomonadota</taxon>
        <taxon>Gammaproteobacteria</taxon>
        <taxon>Enterobacterales</taxon>
        <taxon>Enterobacteriaceae</taxon>
        <taxon>Klebsiella/Raoultella group</taxon>
        <taxon>Klebsiella</taxon>
        <taxon>Klebsiella pneumoniae complex</taxon>
    </lineage>
</organism>
<dbReference type="Pfam" id="PF02378">
    <property type="entry name" value="PTS_EIIC"/>
    <property type="match status" value="1"/>
</dbReference>
<keyword evidence="5 8" id="KW-0812">Transmembrane</keyword>
<dbReference type="EMBL" id="UGLH01000006">
    <property type="protein sequence ID" value="STT84332.1"/>
    <property type="molecule type" value="Genomic_DNA"/>
</dbReference>
<evidence type="ECO:0000259" key="9">
    <source>
        <dbReference type="Pfam" id="PF02378"/>
    </source>
</evidence>
<dbReference type="GO" id="GO:0008982">
    <property type="term" value="F:protein-N(PI)-phosphohistidine-sugar phosphotransferase activity"/>
    <property type="evidence" value="ECO:0007669"/>
    <property type="project" value="InterPro"/>
</dbReference>
<dbReference type="GO" id="GO:0015771">
    <property type="term" value="P:trehalose transport"/>
    <property type="evidence" value="ECO:0007669"/>
    <property type="project" value="TreeGrafter"/>
</dbReference>
<evidence type="ECO:0000313" key="10">
    <source>
        <dbReference type="EMBL" id="STT84332.1"/>
    </source>
</evidence>
<dbReference type="GO" id="GO:0009401">
    <property type="term" value="P:phosphoenolpyruvate-dependent sugar phosphotransferase system"/>
    <property type="evidence" value="ECO:0007669"/>
    <property type="project" value="InterPro"/>
</dbReference>
<gene>
    <name evidence="10" type="primary">sacX_1</name>
    <name evidence="10" type="ORF">NCTC5047_05371</name>
</gene>
<protein>
    <submittedName>
        <fullName evidence="10">PTS system protein</fullName>
    </submittedName>
</protein>
<feature type="domain" description="Phosphotransferase system EIIC" evidence="9">
    <location>
        <begin position="36"/>
        <end position="119"/>
    </location>
</feature>
<evidence type="ECO:0000256" key="6">
    <source>
        <dbReference type="ARBA" id="ARBA00022989"/>
    </source>
</evidence>
<dbReference type="AlphaFoldDB" id="A0A377XMC4"/>
<name>A0A377XMC4_KLEPN</name>
<dbReference type="PANTHER" id="PTHR30175">
    <property type="entry name" value="PHOSPHOTRANSFERASE SYSTEM TRANSPORT PROTEIN"/>
    <property type="match status" value="1"/>
</dbReference>
<evidence type="ECO:0000256" key="4">
    <source>
        <dbReference type="ARBA" id="ARBA00022597"/>
    </source>
</evidence>
<keyword evidence="2" id="KW-0813">Transport</keyword>
<dbReference type="GO" id="GO:0090589">
    <property type="term" value="F:protein-phosphocysteine-trehalose phosphotransferase system transporter activity"/>
    <property type="evidence" value="ECO:0007669"/>
    <property type="project" value="TreeGrafter"/>
</dbReference>
<sequence>MVNLLPGDLRPAEPQGKAPLTLKRIGAGILDALIGTMSPLIPAIIGGSMVKLLAMILEMSGALPKGSPTLTLLALIGDGAFFFLPLMVAASAAVKFKTNMSLAIAIAGVLVHPGFIELMAKARPGRTR</sequence>
<feature type="transmembrane region" description="Helical" evidence="8">
    <location>
        <begin position="69"/>
        <end position="94"/>
    </location>
</feature>
<accession>A0A377XMC4</accession>
<dbReference type="Proteomes" id="UP000254340">
    <property type="component" value="Unassembled WGS sequence"/>
</dbReference>
<dbReference type="GO" id="GO:0005886">
    <property type="term" value="C:plasma membrane"/>
    <property type="evidence" value="ECO:0007669"/>
    <property type="project" value="UniProtKB-SubCell"/>
</dbReference>
<dbReference type="InterPro" id="IPR003352">
    <property type="entry name" value="PTS_EIIC"/>
</dbReference>
<evidence type="ECO:0000313" key="11">
    <source>
        <dbReference type="Proteomes" id="UP000254340"/>
    </source>
</evidence>
<evidence type="ECO:0000256" key="7">
    <source>
        <dbReference type="ARBA" id="ARBA00023136"/>
    </source>
</evidence>